<reference evidence="2" key="1">
    <citation type="submission" date="2023-02" db="EMBL/GenBank/DDBJ databases">
        <title>Pathogen: clinical or host-associated sample.</title>
        <authorList>
            <person name="Hergert J."/>
            <person name="Casey R."/>
            <person name="Wagner J."/>
            <person name="Young E.L."/>
            <person name="Oakeson K.F."/>
        </authorList>
    </citation>
    <scope>NUCLEOTIDE SEQUENCE</scope>
    <source>
        <strain evidence="2">2022CK-00830</strain>
    </source>
</reference>
<evidence type="ECO:0000313" key="3">
    <source>
        <dbReference type="Proteomes" id="UP001220962"/>
    </source>
</evidence>
<evidence type="ECO:0000313" key="2">
    <source>
        <dbReference type="EMBL" id="WDH84614.1"/>
    </source>
</evidence>
<keyword evidence="2" id="KW-0413">Isomerase</keyword>
<proteinExistence type="predicted"/>
<dbReference type="Gene3D" id="3.20.20.150">
    <property type="entry name" value="Divalent-metal-dependent TIM barrel enzymes"/>
    <property type="match status" value="1"/>
</dbReference>
<feature type="domain" description="Xylose isomerase-like TIM barrel" evidence="1">
    <location>
        <begin position="19"/>
        <end position="270"/>
    </location>
</feature>
<dbReference type="PANTHER" id="PTHR12110:SF41">
    <property type="entry name" value="INOSOSE DEHYDRATASE"/>
    <property type="match status" value="1"/>
</dbReference>
<dbReference type="InterPro" id="IPR050312">
    <property type="entry name" value="IolE/XylAMocC-like"/>
</dbReference>
<name>A0AAX3N7D1_9BACL</name>
<accession>A0AAX3N7D1</accession>
<evidence type="ECO:0000259" key="1">
    <source>
        <dbReference type="Pfam" id="PF01261"/>
    </source>
</evidence>
<dbReference type="Proteomes" id="UP001220962">
    <property type="component" value="Chromosome"/>
</dbReference>
<dbReference type="AlphaFoldDB" id="A0AAX3N7D1"/>
<protein>
    <submittedName>
        <fullName evidence="2">Sugar phosphate isomerase/epimerase</fullName>
    </submittedName>
</protein>
<organism evidence="2 3">
    <name type="scientific">Paenibacillus urinalis</name>
    <dbReference type="NCBI Taxonomy" id="521520"/>
    <lineage>
        <taxon>Bacteria</taxon>
        <taxon>Bacillati</taxon>
        <taxon>Bacillota</taxon>
        <taxon>Bacilli</taxon>
        <taxon>Bacillales</taxon>
        <taxon>Paenibacillaceae</taxon>
        <taxon>Paenibacillus</taxon>
    </lineage>
</organism>
<dbReference type="InterPro" id="IPR036237">
    <property type="entry name" value="Xyl_isomerase-like_sf"/>
</dbReference>
<dbReference type="EMBL" id="CP118101">
    <property type="protein sequence ID" value="WDH84614.1"/>
    <property type="molecule type" value="Genomic_DNA"/>
</dbReference>
<sequence length="293" mass="32297">MLLSLFTVATPDLLPEQMLKAASDAGIQGIEWRYKGVPKDASQEEPSFWRRNLASIDPENADEEIAKAAALTEQYGLKSIALVPYLTSGDLPATEQAFQSAHKLGASMMRVGVPGYHRSANYNELYKEAIAYLSEVQEMSRQYGVKALVETHHGTIAPSAGLAHRLVSSFDPQHIGVLYDPGNMVHEGYENYRMGLELLGSYLAHVHVKNASWVPLAQQDSELETYYQAKWSPLLNGVVRWSTVLEDLAAVGYKGYLGIEDFSQSYSSAEMLKNFTQSMHSLNNQLHIGGAAG</sequence>
<gene>
    <name evidence="2" type="ORF">PUW23_10545</name>
</gene>
<dbReference type="SUPFAM" id="SSF51658">
    <property type="entry name" value="Xylose isomerase-like"/>
    <property type="match status" value="1"/>
</dbReference>
<dbReference type="RefSeq" id="WP_205053314.1">
    <property type="nucleotide sequence ID" value="NZ_CP118101.1"/>
</dbReference>
<dbReference type="Pfam" id="PF01261">
    <property type="entry name" value="AP_endonuc_2"/>
    <property type="match status" value="1"/>
</dbReference>
<dbReference type="PANTHER" id="PTHR12110">
    <property type="entry name" value="HYDROXYPYRUVATE ISOMERASE"/>
    <property type="match status" value="1"/>
</dbReference>
<dbReference type="InterPro" id="IPR013022">
    <property type="entry name" value="Xyl_isomerase-like_TIM-brl"/>
</dbReference>
<dbReference type="GO" id="GO:0016853">
    <property type="term" value="F:isomerase activity"/>
    <property type="evidence" value="ECO:0007669"/>
    <property type="project" value="UniProtKB-KW"/>
</dbReference>